<protein>
    <submittedName>
        <fullName evidence="1">Uncharacterized protein</fullName>
    </submittedName>
</protein>
<accession>R7ZL52</accession>
<evidence type="ECO:0000313" key="2">
    <source>
        <dbReference type="Proteomes" id="UP000013909"/>
    </source>
</evidence>
<sequence length="109" mass="12511">MASLAVNFQTAKIAKGYAKIAEGVKIFLRVLGAYLASLAVNFQTAKFAKDYAKIAEVFFYNSRPWRLIFKLQRARKVFCFLLSVLAGYERMIKSVFFSEPIYHPFYSGF</sequence>
<keyword evidence="2" id="KW-1185">Reference proteome</keyword>
<gene>
    <name evidence="1" type="ORF">ADIS_4719</name>
</gene>
<reference evidence="1 2" key="1">
    <citation type="submission" date="2013-02" db="EMBL/GenBank/DDBJ databases">
        <title>A novel strain isolated from Lonar lake, Maharashtra, India.</title>
        <authorList>
            <person name="Singh A."/>
        </authorList>
    </citation>
    <scope>NUCLEOTIDE SEQUENCE [LARGE SCALE GENOMIC DNA]</scope>
    <source>
        <strain evidence="1 2">AK24</strain>
    </source>
</reference>
<proteinExistence type="predicted"/>
<evidence type="ECO:0000313" key="1">
    <source>
        <dbReference type="EMBL" id="EON74818.1"/>
    </source>
</evidence>
<name>R7ZL52_9BACT</name>
<organism evidence="1 2">
    <name type="scientific">Lunatimonas lonarensis</name>
    <dbReference type="NCBI Taxonomy" id="1232681"/>
    <lineage>
        <taxon>Bacteria</taxon>
        <taxon>Pseudomonadati</taxon>
        <taxon>Bacteroidota</taxon>
        <taxon>Cytophagia</taxon>
        <taxon>Cytophagales</taxon>
        <taxon>Cyclobacteriaceae</taxon>
    </lineage>
</organism>
<dbReference type="EMBL" id="AQHR01000120">
    <property type="protein sequence ID" value="EON74818.1"/>
    <property type="molecule type" value="Genomic_DNA"/>
</dbReference>
<comment type="caution">
    <text evidence="1">The sequence shown here is derived from an EMBL/GenBank/DDBJ whole genome shotgun (WGS) entry which is preliminary data.</text>
</comment>
<dbReference type="Proteomes" id="UP000013909">
    <property type="component" value="Unassembled WGS sequence"/>
</dbReference>
<dbReference type="AlphaFoldDB" id="R7ZL52"/>